<name>A0ACB9MK58_9MYRT</name>
<protein>
    <submittedName>
        <fullName evidence="1">Uncharacterized protein</fullName>
    </submittedName>
</protein>
<comment type="caution">
    <text evidence="1">The sequence shown here is derived from an EMBL/GenBank/DDBJ whole genome shotgun (WGS) entry which is preliminary data.</text>
</comment>
<dbReference type="EMBL" id="CM042888">
    <property type="protein sequence ID" value="KAI4324505.1"/>
    <property type="molecule type" value="Genomic_DNA"/>
</dbReference>
<reference evidence="2" key="1">
    <citation type="journal article" date="2023" name="Front. Plant Sci.">
        <title>Chromosomal-level genome assembly of Melastoma candidum provides insights into trichome evolution.</title>
        <authorList>
            <person name="Zhong Y."/>
            <person name="Wu W."/>
            <person name="Sun C."/>
            <person name="Zou P."/>
            <person name="Liu Y."/>
            <person name="Dai S."/>
            <person name="Zhou R."/>
        </authorList>
    </citation>
    <scope>NUCLEOTIDE SEQUENCE [LARGE SCALE GENOMIC DNA]</scope>
</reference>
<keyword evidence="2" id="KW-1185">Reference proteome</keyword>
<organism evidence="1 2">
    <name type="scientific">Melastoma candidum</name>
    <dbReference type="NCBI Taxonomy" id="119954"/>
    <lineage>
        <taxon>Eukaryota</taxon>
        <taxon>Viridiplantae</taxon>
        <taxon>Streptophyta</taxon>
        <taxon>Embryophyta</taxon>
        <taxon>Tracheophyta</taxon>
        <taxon>Spermatophyta</taxon>
        <taxon>Magnoliopsida</taxon>
        <taxon>eudicotyledons</taxon>
        <taxon>Gunneridae</taxon>
        <taxon>Pentapetalae</taxon>
        <taxon>rosids</taxon>
        <taxon>malvids</taxon>
        <taxon>Myrtales</taxon>
        <taxon>Melastomataceae</taxon>
        <taxon>Melastomatoideae</taxon>
        <taxon>Melastomateae</taxon>
        <taxon>Melastoma</taxon>
    </lineage>
</organism>
<gene>
    <name evidence="1" type="ORF">MLD38_029989</name>
</gene>
<evidence type="ECO:0000313" key="1">
    <source>
        <dbReference type="EMBL" id="KAI4324505.1"/>
    </source>
</evidence>
<evidence type="ECO:0000313" key="2">
    <source>
        <dbReference type="Proteomes" id="UP001057402"/>
    </source>
</evidence>
<sequence>MAIREEEVEVAIKSTSMERWGRWLWLSLRRSFLFRAKSMFVKASSSLKHKAKENRQGLVSLYRDLEICGGEYRDIRVMWEMIQSSRPPVNHHEASVIGRQRGFCFSSN</sequence>
<dbReference type="Proteomes" id="UP001057402">
    <property type="component" value="Chromosome 9"/>
</dbReference>
<proteinExistence type="predicted"/>
<accession>A0ACB9MK58</accession>